<dbReference type="InterPro" id="IPR008996">
    <property type="entry name" value="IL1/FGF"/>
</dbReference>
<dbReference type="PANTHER" id="PTHR11486">
    <property type="entry name" value="FIBROBLAST GROWTH FACTOR"/>
    <property type="match status" value="1"/>
</dbReference>
<evidence type="ECO:0000313" key="4">
    <source>
        <dbReference type="WBParaSite" id="nRc.2.0.1.t31145-RA"/>
    </source>
</evidence>
<dbReference type="Gene3D" id="2.80.10.50">
    <property type="match status" value="1"/>
</dbReference>
<dbReference type="WBParaSite" id="nRc.2.0.1.t31145-RA">
    <property type="protein sequence ID" value="nRc.2.0.1.t31145-RA"/>
    <property type="gene ID" value="nRc.2.0.1.g31145"/>
</dbReference>
<evidence type="ECO:0000256" key="2">
    <source>
        <dbReference type="SAM" id="MobiDB-lite"/>
    </source>
</evidence>
<feature type="compositionally biased region" description="Basic residues" evidence="2">
    <location>
        <begin position="298"/>
        <end position="318"/>
    </location>
</feature>
<evidence type="ECO:0000256" key="1">
    <source>
        <dbReference type="ARBA" id="ARBA00007936"/>
    </source>
</evidence>
<feature type="region of interest" description="Disordered" evidence="2">
    <location>
        <begin position="296"/>
        <end position="332"/>
    </location>
</feature>
<sequence>MLFGCLENGSWSLVRPEAILKRRFEELGSAFNRCNILFILIMVFRFTHHCSAIPSSSSSLENEELSSFRTLKPFPFENTLKENIKCGDYVSTSTKTAPTISITAAEVSTTENVDNKYSNLDYFSLAKVVRNYKLHNRCSGKYLQIYLKEVNARGKQDSPLVGLRVETDTYGSRIRIQSEKFNKYLCLSRQNRTTTKYNGRNLRCVFIEHISDNHYTELESAAIPGLYLGFNRHGRFVNPKRYRKKRTCFQYIKTERMSSHLEAFHRRTVAAPLVQQNMASSVNRRQHIFRMGHEKNRTLRHHQHKNHWRRRHRRHRRQHEKELNLKNLSPIS</sequence>
<keyword evidence="3" id="KW-1185">Reference proteome</keyword>
<comment type="similarity">
    <text evidence="1">Belongs to the heparin-binding growth factors family.</text>
</comment>
<accession>A0A915JYS7</accession>
<organism evidence="3 4">
    <name type="scientific">Romanomermis culicivorax</name>
    <name type="common">Nematode worm</name>
    <dbReference type="NCBI Taxonomy" id="13658"/>
    <lineage>
        <taxon>Eukaryota</taxon>
        <taxon>Metazoa</taxon>
        <taxon>Ecdysozoa</taxon>
        <taxon>Nematoda</taxon>
        <taxon>Enoplea</taxon>
        <taxon>Dorylaimia</taxon>
        <taxon>Mermithida</taxon>
        <taxon>Mermithoidea</taxon>
        <taxon>Mermithidae</taxon>
        <taxon>Romanomermis</taxon>
    </lineage>
</organism>
<dbReference type="SUPFAM" id="SSF50353">
    <property type="entry name" value="Cytokine"/>
    <property type="match status" value="1"/>
</dbReference>
<name>A0A915JYS7_ROMCU</name>
<dbReference type="AlphaFoldDB" id="A0A915JYS7"/>
<proteinExistence type="inferred from homology"/>
<dbReference type="InterPro" id="IPR002209">
    <property type="entry name" value="Fibroblast_GF_fam"/>
</dbReference>
<dbReference type="CDD" id="cd23307">
    <property type="entry name" value="beta-trefoil_FGF8-like"/>
    <property type="match status" value="1"/>
</dbReference>
<evidence type="ECO:0000313" key="3">
    <source>
        <dbReference type="Proteomes" id="UP000887565"/>
    </source>
</evidence>
<dbReference type="Pfam" id="PF00167">
    <property type="entry name" value="FGF"/>
    <property type="match status" value="1"/>
</dbReference>
<dbReference type="SMART" id="SM00442">
    <property type="entry name" value="FGF"/>
    <property type="match status" value="1"/>
</dbReference>
<dbReference type="Proteomes" id="UP000887565">
    <property type="component" value="Unplaced"/>
</dbReference>
<protein>
    <submittedName>
        <fullName evidence="4">Fibroblast growth factor 17</fullName>
    </submittedName>
</protein>
<dbReference type="GO" id="GO:0008083">
    <property type="term" value="F:growth factor activity"/>
    <property type="evidence" value="ECO:0007669"/>
    <property type="project" value="InterPro"/>
</dbReference>
<reference evidence="4" key="1">
    <citation type="submission" date="2022-11" db="UniProtKB">
        <authorList>
            <consortium name="WormBaseParasite"/>
        </authorList>
    </citation>
    <scope>IDENTIFICATION</scope>
</reference>